<reference evidence="2" key="1">
    <citation type="submission" date="2020-02" db="EMBL/GenBank/DDBJ databases">
        <authorList>
            <person name="Meier V. D."/>
        </authorList>
    </citation>
    <scope>NUCLEOTIDE SEQUENCE</scope>
    <source>
        <strain evidence="2">AVDCRST_MAG65</strain>
    </source>
</reference>
<accession>A0A6J4RKH1</accession>
<gene>
    <name evidence="2" type="ORF">AVDCRST_MAG65-785</name>
</gene>
<evidence type="ECO:0000313" key="2">
    <source>
        <dbReference type="EMBL" id="CAA9471325.1"/>
    </source>
</evidence>
<feature type="non-terminal residue" evidence="2">
    <location>
        <position position="1"/>
    </location>
</feature>
<feature type="compositionally biased region" description="Basic residues" evidence="1">
    <location>
        <begin position="18"/>
        <end position="32"/>
    </location>
</feature>
<feature type="non-terminal residue" evidence="2">
    <location>
        <position position="245"/>
    </location>
</feature>
<feature type="compositionally biased region" description="Basic and acidic residues" evidence="1">
    <location>
        <begin position="150"/>
        <end position="162"/>
    </location>
</feature>
<organism evidence="2">
    <name type="scientific">uncultured Solirubrobacteraceae bacterium</name>
    <dbReference type="NCBI Taxonomy" id="1162706"/>
    <lineage>
        <taxon>Bacteria</taxon>
        <taxon>Bacillati</taxon>
        <taxon>Actinomycetota</taxon>
        <taxon>Thermoleophilia</taxon>
        <taxon>Solirubrobacterales</taxon>
        <taxon>Solirubrobacteraceae</taxon>
        <taxon>environmental samples</taxon>
    </lineage>
</organism>
<feature type="compositionally biased region" description="Low complexity" evidence="1">
    <location>
        <begin position="132"/>
        <end position="149"/>
    </location>
</feature>
<sequence>DLRPPGRAAVPGPADRRGQRRARLRPRARRHQRDAEGPDRGHLPRRDGAAAPLPGRRGLRQPVARAGQAPDRLHECRDRRGRVGRRARLGRPPRRRQDDRGCAPGALLPRRAPLPRPPGLPAARPRRPPADPDAAGDARLDPAAVAGDRPPLDRRARLDRGGLLHPVARPQGRRGAPRGRPDRHERGRRAGLPLPRRRPLRPPLPPPRHGRAAQRRRRDDRAGRAGPAGDRGGVRRPAGRGGADM</sequence>
<protein>
    <submittedName>
        <fullName evidence="2">Uncharacterized protein</fullName>
    </submittedName>
</protein>
<evidence type="ECO:0000256" key="1">
    <source>
        <dbReference type="SAM" id="MobiDB-lite"/>
    </source>
</evidence>
<feature type="compositionally biased region" description="Basic residues" evidence="1">
    <location>
        <begin position="79"/>
        <end position="94"/>
    </location>
</feature>
<proteinExistence type="predicted"/>
<feature type="compositionally biased region" description="Basic and acidic residues" evidence="1">
    <location>
        <begin position="33"/>
        <end position="48"/>
    </location>
</feature>
<feature type="region of interest" description="Disordered" evidence="1">
    <location>
        <begin position="1"/>
        <end position="245"/>
    </location>
</feature>
<feature type="compositionally biased region" description="Low complexity" evidence="1">
    <location>
        <begin position="1"/>
        <end position="13"/>
    </location>
</feature>
<dbReference type="AlphaFoldDB" id="A0A6J4RKH1"/>
<dbReference type="EMBL" id="CADCVL010000130">
    <property type="protein sequence ID" value="CAA9471325.1"/>
    <property type="molecule type" value="Genomic_DNA"/>
</dbReference>
<name>A0A6J4RKH1_9ACTN</name>